<sequence>MFTGIVEELGKVRDCRRDGDGFALSIDCSTVLEGTILGDSIAVNGVCLTVTQLDSQGFVTGLAPETRKRTNLDSLVKGSKVNLERSVTPSTRMGGHFVQGHVDATGTIRTFRHDEDALWVTISAPAELMRYIVTKGYITLDGTSLTVVDVGPDWFSVTLVAYTQAHIVMPGKSVGEQINIEVDVLGKYVERLLQHGIAGVGTAAAASPITPDFLKENGYD</sequence>
<dbReference type="GO" id="GO:0009231">
    <property type="term" value="P:riboflavin biosynthetic process"/>
    <property type="evidence" value="ECO:0007669"/>
    <property type="project" value="UniProtKB-KW"/>
</dbReference>
<keyword evidence="9" id="KW-0677">Repeat</keyword>
<protein>
    <recommendedName>
        <fullName evidence="6 10">Riboflavin synthase</fullName>
        <ecNumber evidence="5 10">2.5.1.9</ecNumber>
    </recommendedName>
</protein>
<comment type="subunit">
    <text evidence="4">Homotrimer.</text>
</comment>
<gene>
    <name evidence="13" type="primary">ribE</name>
    <name evidence="13" type="ORF">IMCC3135_22975</name>
</gene>
<organism evidence="13 14">
    <name type="scientific">Granulosicoccus antarcticus IMCC3135</name>
    <dbReference type="NCBI Taxonomy" id="1192854"/>
    <lineage>
        <taxon>Bacteria</taxon>
        <taxon>Pseudomonadati</taxon>
        <taxon>Pseudomonadota</taxon>
        <taxon>Gammaproteobacteria</taxon>
        <taxon>Chromatiales</taxon>
        <taxon>Granulosicoccaceae</taxon>
        <taxon>Granulosicoccus</taxon>
    </lineage>
</organism>
<evidence type="ECO:0000256" key="1">
    <source>
        <dbReference type="ARBA" id="ARBA00000968"/>
    </source>
</evidence>
<feature type="domain" description="Lumazine-binding" evidence="12">
    <location>
        <begin position="1"/>
        <end position="96"/>
    </location>
</feature>
<evidence type="ECO:0000256" key="11">
    <source>
        <dbReference type="PROSITE-ProRule" id="PRU00524"/>
    </source>
</evidence>
<evidence type="ECO:0000256" key="4">
    <source>
        <dbReference type="ARBA" id="ARBA00011233"/>
    </source>
</evidence>
<evidence type="ECO:0000256" key="7">
    <source>
        <dbReference type="ARBA" id="ARBA00022619"/>
    </source>
</evidence>
<comment type="function">
    <text evidence="2">Catalyzes the dismutation of two molecules of 6,7-dimethyl-8-ribityllumazine, resulting in the formation of riboflavin and 5-amino-6-(D-ribitylamino)uracil.</text>
</comment>
<dbReference type="InterPro" id="IPR023366">
    <property type="entry name" value="ATP_synth_asu-like_sf"/>
</dbReference>
<name>A0A2Z2P499_9GAMM</name>
<comment type="pathway">
    <text evidence="3">Cofactor biosynthesis; riboflavin biosynthesis; riboflavin from 2-hydroxy-3-oxobutyl phosphate and 5-amino-6-(D-ribitylamino)uracil: step 2/2.</text>
</comment>
<reference evidence="13 14" key="1">
    <citation type="submission" date="2016-12" db="EMBL/GenBank/DDBJ databases">
        <authorList>
            <person name="Song W.-J."/>
            <person name="Kurnit D.M."/>
        </authorList>
    </citation>
    <scope>NUCLEOTIDE SEQUENCE [LARGE SCALE GENOMIC DNA]</scope>
    <source>
        <strain evidence="13 14">IMCC3135</strain>
    </source>
</reference>
<evidence type="ECO:0000256" key="3">
    <source>
        <dbReference type="ARBA" id="ARBA00004887"/>
    </source>
</evidence>
<dbReference type="AlphaFoldDB" id="A0A2Z2P499"/>
<accession>A0A2Z2P499</accession>
<dbReference type="EC" id="2.5.1.9" evidence="5 10"/>
<dbReference type="PANTHER" id="PTHR21098">
    <property type="entry name" value="RIBOFLAVIN SYNTHASE ALPHA CHAIN"/>
    <property type="match status" value="1"/>
</dbReference>
<evidence type="ECO:0000313" key="13">
    <source>
        <dbReference type="EMBL" id="ASJ74664.1"/>
    </source>
</evidence>
<dbReference type="PIRSF" id="PIRSF000498">
    <property type="entry name" value="Riboflavin_syn_A"/>
    <property type="match status" value="1"/>
</dbReference>
<dbReference type="Proteomes" id="UP000250079">
    <property type="component" value="Chromosome"/>
</dbReference>
<feature type="repeat" description="Lumazine-binding" evidence="11">
    <location>
        <begin position="1"/>
        <end position="96"/>
    </location>
</feature>
<dbReference type="PROSITE" id="PS51177">
    <property type="entry name" value="LUMAZINE_BIND"/>
    <property type="match status" value="2"/>
</dbReference>
<evidence type="ECO:0000256" key="10">
    <source>
        <dbReference type="NCBIfam" id="TIGR00187"/>
    </source>
</evidence>
<dbReference type="EMBL" id="CP018632">
    <property type="protein sequence ID" value="ASJ74664.1"/>
    <property type="molecule type" value="Genomic_DNA"/>
</dbReference>
<feature type="repeat" description="Lumazine-binding" evidence="11">
    <location>
        <begin position="97"/>
        <end position="193"/>
    </location>
</feature>
<evidence type="ECO:0000313" key="14">
    <source>
        <dbReference type="Proteomes" id="UP000250079"/>
    </source>
</evidence>
<keyword evidence="8 13" id="KW-0808">Transferase</keyword>
<proteinExistence type="predicted"/>
<dbReference type="FunFam" id="2.40.30.20:FF:000003">
    <property type="entry name" value="Riboflavin synthase, alpha subunit"/>
    <property type="match status" value="1"/>
</dbReference>
<evidence type="ECO:0000256" key="2">
    <source>
        <dbReference type="ARBA" id="ARBA00002803"/>
    </source>
</evidence>
<dbReference type="Pfam" id="PF00677">
    <property type="entry name" value="Lum_binding"/>
    <property type="match status" value="2"/>
</dbReference>
<keyword evidence="7" id="KW-0686">Riboflavin biosynthesis</keyword>
<dbReference type="SUPFAM" id="SSF63380">
    <property type="entry name" value="Riboflavin synthase domain-like"/>
    <property type="match status" value="2"/>
</dbReference>
<evidence type="ECO:0000256" key="8">
    <source>
        <dbReference type="ARBA" id="ARBA00022679"/>
    </source>
</evidence>
<dbReference type="InterPro" id="IPR017938">
    <property type="entry name" value="Riboflavin_synthase-like_b-brl"/>
</dbReference>
<dbReference type="InterPro" id="IPR001783">
    <property type="entry name" value="Lumazine-bd"/>
</dbReference>
<dbReference type="Gene3D" id="2.40.30.20">
    <property type="match status" value="2"/>
</dbReference>
<dbReference type="NCBIfam" id="NF006767">
    <property type="entry name" value="PRK09289.1"/>
    <property type="match status" value="1"/>
</dbReference>
<comment type="catalytic activity">
    <reaction evidence="1">
        <text>2 6,7-dimethyl-8-(1-D-ribityl)lumazine + H(+) = 5-amino-6-(D-ribitylamino)uracil + riboflavin</text>
        <dbReference type="Rhea" id="RHEA:20772"/>
        <dbReference type="ChEBI" id="CHEBI:15378"/>
        <dbReference type="ChEBI" id="CHEBI:15934"/>
        <dbReference type="ChEBI" id="CHEBI:57986"/>
        <dbReference type="ChEBI" id="CHEBI:58201"/>
        <dbReference type="EC" id="2.5.1.9"/>
    </reaction>
</comment>
<dbReference type="OrthoDB" id="9788537at2"/>
<evidence type="ECO:0000256" key="6">
    <source>
        <dbReference type="ARBA" id="ARBA00013950"/>
    </source>
</evidence>
<evidence type="ECO:0000259" key="12">
    <source>
        <dbReference type="PROSITE" id="PS51177"/>
    </source>
</evidence>
<dbReference type="CDD" id="cd00402">
    <property type="entry name" value="Riboflavin_synthase_like"/>
    <property type="match status" value="1"/>
</dbReference>
<dbReference type="FunFam" id="2.40.30.20:FF:000004">
    <property type="entry name" value="Riboflavin synthase, alpha subunit"/>
    <property type="match status" value="1"/>
</dbReference>
<dbReference type="RefSeq" id="WP_088919662.1">
    <property type="nucleotide sequence ID" value="NZ_CP018632.1"/>
</dbReference>
<evidence type="ECO:0000256" key="5">
    <source>
        <dbReference type="ARBA" id="ARBA00012827"/>
    </source>
</evidence>
<evidence type="ECO:0000256" key="9">
    <source>
        <dbReference type="ARBA" id="ARBA00022737"/>
    </source>
</evidence>
<dbReference type="PANTHER" id="PTHR21098:SF0">
    <property type="entry name" value="RIBOFLAVIN SYNTHASE"/>
    <property type="match status" value="1"/>
</dbReference>
<dbReference type="NCBIfam" id="TIGR00187">
    <property type="entry name" value="ribE"/>
    <property type="match status" value="1"/>
</dbReference>
<dbReference type="InterPro" id="IPR026017">
    <property type="entry name" value="Lumazine-bd_dom"/>
</dbReference>
<dbReference type="GO" id="GO:0004746">
    <property type="term" value="F:riboflavin synthase activity"/>
    <property type="evidence" value="ECO:0007669"/>
    <property type="project" value="UniProtKB-UniRule"/>
</dbReference>
<feature type="domain" description="Lumazine-binding" evidence="12">
    <location>
        <begin position="97"/>
        <end position="193"/>
    </location>
</feature>
<dbReference type="KEGG" id="gai:IMCC3135_22975"/>
<keyword evidence="14" id="KW-1185">Reference proteome</keyword>